<gene>
    <name evidence="2" type="ORF">JZ751_003902</name>
</gene>
<dbReference type="InterPro" id="IPR035986">
    <property type="entry name" value="PKD_dom_sf"/>
</dbReference>
<dbReference type="InterPro" id="IPR000601">
    <property type="entry name" value="PKD_dom"/>
</dbReference>
<comment type="caution">
    <text evidence="2">The sequence shown here is derived from an EMBL/GenBank/DDBJ whole genome shotgun (WGS) entry which is preliminary data.</text>
</comment>
<organism evidence="2 3">
    <name type="scientific">Albula glossodonta</name>
    <name type="common">roundjaw bonefish</name>
    <dbReference type="NCBI Taxonomy" id="121402"/>
    <lineage>
        <taxon>Eukaryota</taxon>
        <taxon>Metazoa</taxon>
        <taxon>Chordata</taxon>
        <taxon>Craniata</taxon>
        <taxon>Vertebrata</taxon>
        <taxon>Euteleostomi</taxon>
        <taxon>Actinopterygii</taxon>
        <taxon>Neopterygii</taxon>
        <taxon>Teleostei</taxon>
        <taxon>Albuliformes</taxon>
        <taxon>Albulidae</taxon>
        <taxon>Albula</taxon>
    </lineage>
</organism>
<accession>A0A8T2P5P8</accession>
<evidence type="ECO:0000313" key="2">
    <source>
        <dbReference type="EMBL" id="KAG9347885.1"/>
    </source>
</evidence>
<reference evidence="2" key="1">
    <citation type="thesis" date="2021" institute="BYU ScholarsArchive" country="Provo, UT, USA">
        <title>Applications of and Algorithms for Genome Assembly and Genomic Analyses with an Emphasis on Marine Teleosts.</title>
        <authorList>
            <person name="Pickett B.D."/>
        </authorList>
    </citation>
    <scope>NUCLEOTIDE SEQUENCE</scope>
    <source>
        <strain evidence="2">HI-2016</strain>
    </source>
</reference>
<keyword evidence="3" id="KW-1185">Reference proteome</keyword>
<name>A0A8T2P5P8_9TELE</name>
<dbReference type="SUPFAM" id="SSF49299">
    <property type="entry name" value="PKD domain"/>
    <property type="match status" value="1"/>
</dbReference>
<dbReference type="Proteomes" id="UP000824540">
    <property type="component" value="Unassembled WGS sequence"/>
</dbReference>
<dbReference type="CDD" id="cd00146">
    <property type="entry name" value="PKD"/>
    <property type="match status" value="1"/>
</dbReference>
<dbReference type="Pfam" id="PF00801">
    <property type="entry name" value="PKD"/>
    <property type="match status" value="1"/>
</dbReference>
<feature type="non-terminal residue" evidence="2">
    <location>
        <position position="203"/>
    </location>
</feature>
<protein>
    <recommendedName>
        <fullName evidence="1">PKD domain-containing protein</fullName>
    </recommendedName>
</protein>
<dbReference type="EMBL" id="JAFBMS010000012">
    <property type="protein sequence ID" value="KAG9347885.1"/>
    <property type="molecule type" value="Genomic_DNA"/>
</dbReference>
<evidence type="ECO:0000313" key="3">
    <source>
        <dbReference type="Proteomes" id="UP000824540"/>
    </source>
</evidence>
<dbReference type="AlphaFoldDB" id="A0A8T2P5P8"/>
<sequence>MVQDPVGGLTVHMPNIATVQHENSIFFSVMTGTNMSVSVFANESVMYSNDSYIAGEEVVLGLVFKKIGIVQVMVRAHNQVSSTNSTSCCLVVQELYMVTIEQLQPPVIGEKIILIAKVNGHVWSNRNYLYIWNLHHNHTVHSGSPVVSLSFDNPGFHRVHVTVEDAVSSITAGVLLNVSALSAAPLLSHPAITAVRSPIQFWL</sequence>
<evidence type="ECO:0000259" key="1">
    <source>
        <dbReference type="Pfam" id="PF00801"/>
    </source>
</evidence>
<proteinExistence type="predicted"/>
<dbReference type="OrthoDB" id="8903018at2759"/>
<feature type="domain" description="PKD" evidence="1">
    <location>
        <begin position="116"/>
        <end position="175"/>
    </location>
</feature>